<evidence type="ECO:0000313" key="3">
    <source>
        <dbReference type="Proteomes" id="UP001314229"/>
    </source>
</evidence>
<dbReference type="AlphaFoldDB" id="A0AAV1QGV7"/>
<proteinExistence type="predicted"/>
<keyword evidence="1" id="KW-0175">Coiled coil</keyword>
<protein>
    <submittedName>
        <fullName evidence="2">Unnamed protein product</fullName>
    </submittedName>
</protein>
<feature type="coiled-coil region" evidence="1">
    <location>
        <begin position="28"/>
        <end position="76"/>
    </location>
</feature>
<accession>A0AAV1QGV7</accession>
<sequence length="186" mass="21595">MEQETADSIVATLKLAIAQQGSSIGRSIEELKSSINFLSADIQEIKGTIQHTVGRVNKAEEKIQSLENKVLARYKRRWNLRLRGLPEEEGEEVRLKVIDVYQNIAPSYKEKFLEVIDSVHRLGRKDPAKEQACDVILQFSMRHFRDMVWKMSKHSEYLKQRNLRFKEDLAAEDREKHPEKTKSICG</sequence>
<dbReference type="Proteomes" id="UP001314229">
    <property type="component" value="Unassembled WGS sequence"/>
</dbReference>
<organism evidence="2 3">
    <name type="scientific">Scomber scombrus</name>
    <name type="common">Atlantic mackerel</name>
    <name type="synonym">Scomber vernalis</name>
    <dbReference type="NCBI Taxonomy" id="13677"/>
    <lineage>
        <taxon>Eukaryota</taxon>
        <taxon>Metazoa</taxon>
        <taxon>Chordata</taxon>
        <taxon>Craniata</taxon>
        <taxon>Vertebrata</taxon>
        <taxon>Euteleostomi</taxon>
        <taxon>Actinopterygii</taxon>
        <taxon>Neopterygii</taxon>
        <taxon>Teleostei</taxon>
        <taxon>Neoteleostei</taxon>
        <taxon>Acanthomorphata</taxon>
        <taxon>Pelagiaria</taxon>
        <taxon>Scombriformes</taxon>
        <taxon>Scombridae</taxon>
        <taxon>Scomber</taxon>
    </lineage>
</organism>
<comment type="caution">
    <text evidence="2">The sequence shown here is derived from an EMBL/GenBank/DDBJ whole genome shotgun (WGS) entry which is preliminary data.</text>
</comment>
<dbReference type="EMBL" id="CAWUFR010001083">
    <property type="protein sequence ID" value="CAK6982698.1"/>
    <property type="molecule type" value="Genomic_DNA"/>
</dbReference>
<evidence type="ECO:0000256" key="1">
    <source>
        <dbReference type="SAM" id="Coils"/>
    </source>
</evidence>
<name>A0AAV1QGV7_SCOSC</name>
<dbReference type="Gene3D" id="3.30.70.1820">
    <property type="entry name" value="L1 transposable element, RRM domain"/>
    <property type="match status" value="1"/>
</dbReference>
<keyword evidence="3" id="KW-1185">Reference proteome</keyword>
<evidence type="ECO:0000313" key="2">
    <source>
        <dbReference type="EMBL" id="CAK6982698.1"/>
    </source>
</evidence>
<gene>
    <name evidence="2" type="ORF">FSCOSCO3_A030651</name>
</gene>
<reference evidence="2 3" key="1">
    <citation type="submission" date="2024-01" db="EMBL/GenBank/DDBJ databases">
        <authorList>
            <person name="Alioto T."/>
            <person name="Alioto T."/>
            <person name="Gomez Garrido J."/>
        </authorList>
    </citation>
    <scope>NUCLEOTIDE SEQUENCE [LARGE SCALE GENOMIC DNA]</scope>
</reference>